<proteinExistence type="predicted"/>
<gene>
    <name evidence="1" type="ORF">GGQ64_003259</name>
</gene>
<keyword evidence="2" id="KW-1185">Reference proteome</keyword>
<evidence type="ECO:0000313" key="2">
    <source>
        <dbReference type="Proteomes" id="UP000574761"/>
    </source>
</evidence>
<dbReference type="AlphaFoldDB" id="A0A7W6DC76"/>
<organism evidence="1 2">
    <name type="scientific">Mycoplana azooxidifex</name>
    <dbReference type="NCBI Taxonomy" id="1636188"/>
    <lineage>
        <taxon>Bacteria</taxon>
        <taxon>Pseudomonadati</taxon>
        <taxon>Pseudomonadota</taxon>
        <taxon>Alphaproteobacteria</taxon>
        <taxon>Hyphomicrobiales</taxon>
        <taxon>Rhizobiaceae</taxon>
        <taxon>Mycoplana</taxon>
    </lineage>
</organism>
<sequence length="151" mass="16543">MTVMSRPFFAPWQKFAFPDFPGFSGSFPATASVSVAHSWRKEMAHKMAHKKAARRRAARLHLKALAGLAPLCGLTALRPAHPSQRLLAADRVVLQAAAVTAGLRDLAKWLGTQGNDELIVAGLRAIDHHQLGQKRPLDRDELDIVAHFIPS</sequence>
<comment type="caution">
    <text evidence="1">The sequence shown here is derived from an EMBL/GenBank/DDBJ whole genome shotgun (WGS) entry which is preliminary data.</text>
</comment>
<dbReference type="Proteomes" id="UP000574761">
    <property type="component" value="Unassembled WGS sequence"/>
</dbReference>
<evidence type="ECO:0000313" key="1">
    <source>
        <dbReference type="EMBL" id="MBB3978045.1"/>
    </source>
</evidence>
<protein>
    <submittedName>
        <fullName evidence="1">Uncharacterized protein</fullName>
    </submittedName>
</protein>
<reference evidence="1 2" key="1">
    <citation type="submission" date="2020-08" db="EMBL/GenBank/DDBJ databases">
        <title>Genomic Encyclopedia of Type Strains, Phase IV (KMG-IV): sequencing the most valuable type-strain genomes for metagenomic binning, comparative biology and taxonomic classification.</title>
        <authorList>
            <person name="Goeker M."/>
        </authorList>
    </citation>
    <scope>NUCLEOTIDE SEQUENCE [LARGE SCALE GENOMIC DNA]</scope>
    <source>
        <strain evidence="1 2">DSM 100211</strain>
    </source>
</reference>
<name>A0A7W6DC76_9HYPH</name>
<dbReference type="RefSeq" id="WP_183806116.1">
    <property type="nucleotide sequence ID" value="NZ_JACIEE010000006.1"/>
</dbReference>
<dbReference type="EMBL" id="JACIEE010000006">
    <property type="protein sequence ID" value="MBB3978045.1"/>
    <property type="molecule type" value="Genomic_DNA"/>
</dbReference>
<accession>A0A7W6DC76</accession>